<evidence type="ECO:0000313" key="2">
    <source>
        <dbReference type="EMBL" id="CAD9537453.1"/>
    </source>
</evidence>
<evidence type="ECO:0000256" key="1">
    <source>
        <dbReference type="SAM" id="SignalP"/>
    </source>
</evidence>
<dbReference type="Gene3D" id="3.20.20.190">
    <property type="entry name" value="Phosphatidylinositol (PI) phosphodiesterase"/>
    <property type="match status" value="1"/>
</dbReference>
<protein>
    <submittedName>
        <fullName evidence="2">Uncharacterized protein</fullName>
    </submittedName>
</protein>
<dbReference type="EMBL" id="HBGW01023048">
    <property type="protein sequence ID" value="CAD9537453.1"/>
    <property type="molecule type" value="Transcribed_RNA"/>
</dbReference>
<dbReference type="GO" id="GO:0008081">
    <property type="term" value="F:phosphoric diester hydrolase activity"/>
    <property type="evidence" value="ECO:0007669"/>
    <property type="project" value="InterPro"/>
</dbReference>
<dbReference type="Gene3D" id="2.100.10.50">
    <property type="match status" value="1"/>
</dbReference>
<accession>A0A6U9EV01</accession>
<gene>
    <name evidence="2" type="ORF">BRAN1462_LOCUS14622</name>
</gene>
<proteinExistence type="predicted"/>
<dbReference type="SUPFAM" id="SSF51695">
    <property type="entry name" value="PLC-like phosphodiesterases"/>
    <property type="match status" value="1"/>
</dbReference>
<sequence length="521" mass="57425">MAVVAALVIGMVACAVAAASFFPKALDSRKSGPIRKAEATPARRLGSGAGRAEFLHAITFSEEKSDSSEGDIREDSRGAYIYPTFHFTEDPPSAIRGFAFVKGEDAAPPRGFEKVDFDLNKDARGSYNYLCVTREGDDRPVTRAEFIIRDEELSKDFVPASWDSWEVFPQDLLEGGGGKYVYLRYTREVYRPGQFLWNSPFLMTHLSATALMKREPVNAHRQTQLVGLREQLDCGARALNLQVAVPIDQDGEYEFSNFRFYRTYFKERTGLVRGQDRAYWQSGGRDASDALSGVVEWSRAHPDELVLIVLSNCFGGVGRTTLGGRWEMFDCADDRLMDAFARHGLKIETSCARLGSMTLQEAREAARMEGGGRILVVPGESSVESFQASWFFNLFKMTGEPTKFDGCVAANRDYGVKDEKGLRPYVDRAMKASKYRGRMFQVQAFARPPAGVPLDTSINAAVAAMAAGEDAVIKGVNLLEIDRVCHMGPQISASLGTALSDADVGKCKKQCDAAYAAGFHR</sequence>
<name>A0A6U9EV01_9DINO</name>
<dbReference type="GO" id="GO:0006629">
    <property type="term" value="P:lipid metabolic process"/>
    <property type="evidence" value="ECO:0007669"/>
    <property type="project" value="InterPro"/>
</dbReference>
<organism evidence="2">
    <name type="scientific">Zooxanthella nutricula</name>
    <dbReference type="NCBI Taxonomy" id="1333877"/>
    <lineage>
        <taxon>Eukaryota</taxon>
        <taxon>Sar</taxon>
        <taxon>Alveolata</taxon>
        <taxon>Dinophyceae</taxon>
        <taxon>Peridiniales</taxon>
        <taxon>Peridiniales incertae sedis</taxon>
        <taxon>Zooxanthella</taxon>
    </lineage>
</organism>
<dbReference type="InterPro" id="IPR017946">
    <property type="entry name" value="PLC-like_Pdiesterase_TIM-brl"/>
</dbReference>
<dbReference type="AlphaFoldDB" id="A0A6U9EV01"/>
<reference evidence="2" key="1">
    <citation type="submission" date="2021-01" db="EMBL/GenBank/DDBJ databases">
        <authorList>
            <person name="Corre E."/>
            <person name="Pelletier E."/>
            <person name="Niang G."/>
            <person name="Scheremetjew M."/>
            <person name="Finn R."/>
            <person name="Kale V."/>
            <person name="Holt S."/>
            <person name="Cochrane G."/>
            <person name="Meng A."/>
            <person name="Brown T."/>
            <person name="Cohen L."/>
        </authorList>
    </citation>
    <scope>NUCLEOTIDE SEQUENCE</scope>
    <source>
        <strain evidence="2">RCC3387</strain>
    </source>
</reference>
<keyword evidence="1" id="KW-0732">Signal</keyword>
<feature type="chain" id="PRO_5030160613" evidence="1">
    <location>
        <begin position="19"/>
        <end position="521"/>
    </location>
</feature>
<feature type="signal peptide" evidence="1">
    <location>
        <begin position="1"/>
        <end position="18"/>
    </location>
</feature>